<organism evidence="2 3">
    <name type="scientific">Brachionus plicatilis</name>
    <name type="common">Marine rotifer</name>
    <name type="synonym">Brachionus muelleri</name>
    <dbReference type="NCBI Taxonomy" id="10195"/>
    <lineage>
        <taxon>Eukaryota</taxon>
        <taxon>Metazoa</taxon>
        <taxon>Spiralia</taxon>
        <taxon>Gnathifera</taxon>
        <taxon>Rotifera</taxon>
        <taxon>Eurotatoria</taxon>
        <taxon>Monogononta</taxon>
        <taxon>Pseudotrocha</taxon>
        <taxon>Ploima</taxon>
        <taxon>Brachionidae</taxon>
        <taxon>Brachionus</taxon>
    </lineage>
</organism>
<comment type="caution">
    <text evidence="2">The sequence shown here is derived from an EMBL/GenBank/DDBJ whole genome shotgun (WGS) entry which is preliminary data.</text>
</comment>
<proteinExistence type="predicted"/>
<keyword evidence="3" id="KW-1185">Reference proteome</keyword>
<dbReference type="EMBL" id="REGN01008811">
    <property type="protein sequence ID" value="RNA02620.1"/>
    <property type="molecule type" value="Genomic_DNA"/>
</dbReference>
<reference evidence="2 3" key="1">
    <citation type="journal article" date="2018" name="Sci. Rep.">
        <title>Genomic signatures of local adaptation to the degree of environmental predictability in rotifers.</title>
        <authorList>
            <person name="Franch-Gras L."/>
            <person name="Hahn C."/>
            <person name="Garcia-Roger E.M."/>
            <person name="Carmona M.J."/>
            <person name="Serra M."/>
            <person name="Gomez A."/>
        </authorList>
    </citation>
    <scope>NUCLEOTIDE SEQUENCE [LARGE SCALE GENOMIC DNA]</scope>
    <source>
        <strain evidence="2">HYR1</strain>
    </source>
</reference>
<gene>
    <name evidence="2" type="ORF">BpHYR1_053988</name>
</gene>
<keyword evidence="1" id="KW-0812">Transmembrane</keyword>
<dbReference type="AlphaFoldDB" id="A0A3M7PU72"/>
<protein>
    <submittedName>
        <fullName evidence="2">Uncharacterized protein</fullName>
    </submittedName>
</protein>
<name>A0A3M7PU72_BRAPC</name>
<sequence>MPLMEERQLHNKPDLYKKFILKQKSSMRYINENQLGNKKMFMTDIKIIWNLLGIVLLQHILKIVVKRKSDWDKIYN</sequence>
<evidence type="ECO:0000256" key="1">
    <source>
        <dbReference type="SAM" id="Phobius"/>
    </source>
</evidence>
<evidence type="ECO:0000313" key="3">
    <source>
        <dbReference type="Proteomes" id="UP000276133"/>
    </source>
</evidence>
<accession>A0A3M7PU72</accession>
<keyword evidence="1" id="KW-0472">Membrane</keyword>
<keyword evidence="1" id="KW-1133">Transmembrane helix</keyword>
<feature type="transmembrane region" description="Helical" evidence="1">
    <location>
        <begin position="47"/>
        <end position="65"/>
    </location>
</feature>
<evidence type="ECO:0000313" key="2">
    <source>
        <dbReference type="EMBL" id="RNA02620.1"/>
    </source>
</evidence>
<dbReference type="Proteomes" id="UP000276133">
    <property type="component" value="Unassembled WGS sequence"/>
</dbReference>